<name>A0A8K1FLX2_PYTOL</name>
<accession>A0A8K1FLX2</accession>
<dbReference type="SUPFAM" id="SSF52047">
    <property type="entry name" value="RNI-like"/>
    <property type="match status" value="1"/>
</dbReference>
<dbReference type="Gene3D" id="3.80.10.10">
    <property type="entry name" value="Ribonuclease Inhibitor"/>
    <property type="match status" value="1"/>
</dbReference>
<evidence type="ECO:0000313" key="1">
    <source>
        <dbReference type="EMBL" id="TMW67606.1"/>
    </source>
</evidence>
<protein>
    <submittedName>
        <fullName evidence="1">Uncharacterized protein</fullName>
    </submittedName>
</protein>
<sequence>MSESDVAGIQEILAARNPFPLLRFSDSIPENARPEPKMVRVLVDHAWIQPITARLEDYKQQNEVNTPTVNKGDLYWLVYERPKSNAVEILVPGFGFCVMNLEDLEIVDPVDEMMPKVQPCVRELRMLMFHEDESEILGLLSLLKVAGPSLTRFWFFPKNWSVLDDVLVHAVVQHCPVLRHLSLVKTRISSLQLVVDAFEKYGRAWESLELSAATIHEGDDISVFTDALSNSNSQIAGGLYAFRLPLLLGACRWGGTFGTPAEVFHVFFAPREESKEPDTIQGLTSLVQLVGANLTGFANIMASSTALKDEQFQTIVLSCPKLVHLDLDNLDLISMQHLVDAFEQSACKWKTLHLSKVNVEDPTSIIAFAEALSNPRSRISRCLVEVKIFFGCIPADALAALGRMLELNTRLEWCLIGANCQIPEAVQSMLKAQQGKLISRKMPIRRKAAFLSLMKDSSFDREHAALPIRELDSHDREHIGICRRRGATNRKR</sequence>
<evidence type="ECO:0000313" key="2">
    <source>
        <dbReference type="Proteomes" id="UP000794436"/>
    </source>
</evidence>
<reference evidence="1" key="1">
    <citation type="submission" date="2019-03" db="EMBL/GenBank/DDBJ databases">
        <title>Long read genome sequence of the mycoparasitic Pythium oligandrum ATCC 38472 isolated from sugarbeet rhizosphere.</title>
        <authorList>
            <person name="Gaulin E."/>
        </authorList>
    </citation>
    <scope>NUCLEOTIDE SEQUENCE</scope>
    <source>
        <strain evidence="1">ATCC 38472_TT</strain>
    </source>
</reference>
<dbReference type="EMBL" id="SPLM01000004">
    <property type="protein sequence ID" value="TMW67606.1"/>
    <property type="molecule type" value="Genomic_DNA"/>
</dbReference>
<keyword evidence="2" id="KW-1185">Reference proteome</keyword>
<dbReference type="Proteomes" id="UP000794436">
    <property type="component" value="Unassembled WGS sequence"/>
</dbReference>
<organism evidence="1 2">
    <name type="scientific">Pythium oligandrum</name>
    <name type="common">Mycoparasitic fungus</name>
    <dbReference type="NCBI Taxonomy" id="41045"/>
    <lineage>
        <taxon>Eukaryota</taxon>
        <taxon>Sar</taxon>
        <taxon>Stramenopiles</taxon>
        <taxon>Oomycota</taxon>
        <taxon>Peronosporomycetes</taxon>
        <taxon>Pythiales</taxon>
        <taxon>Pythiaceae</taxon>
        <taxon>Pythium</taxon>
    </lineage>
</organism>
<dbReference type="AlphaFoldDB" id="A0A8K1FLX2"/>
<comment type="caution">
    <text evidence="1">The sequence shown here is derived from an EMBL/GenBank/DDBJ whole genome shotgun (WGS) entry which is preliminary data.</text>
</comment>
<gene>
    <name evidence="1" type="ORF">Poli38472_011226</name>
</gene>
<proteinExistence type="predicted"/>
<dbReference type="InterPro" id="IPR032675">
    <property type="entry name" value="LRR_dom_sf"/>
</dbReference>